<dbReference type="AlphaFoldDB" id="A0A4P7N376"/>
<evidence type="ECO:0000256" key="1">
    <source>
        <dbReference type="SAM" id="MobiDB-lite"/>
    </source>
</evidence>
<accession>A0A4P7N376</accession>
<evidence type="ECO:0000313" key="3">
    <source>
        <dbReference type="Proteomes" id="UP000294847"/>
    </source>
</evidence>
<proteinExistence type="predicted"/>
<sequence>MEEVEKAAQETMLQSPELNDLVSRIRAELFVFTLDGDAIPYRADNQYECTGSISCRLRANTAAFDALMTQLNEEAAFLQINNVTLPGNLWNGFCSDANGNFRKHVKIRVSRLDEPFQVCLHEGSGAGCHISGSPFTIQKSAENQKLGARFGTIDHRRSVTEDLNEGRRKRQRIKKSRRKSERHEPALTTKQTSRPRIHDKYTMDEIRVQNDLIHKRPCTRSEKPVVKTVRFQFPADYRAKVRRRYEKD</sequence>
<feature type="compositionally biased region" description="Basic and acidic residues" evidence="1">
    <location>
        <begin position="157"/>
        <end position="166"/>
    </location>
</feature>
<organism evidence="2 3">
    <name type="scientific">Pyricularia oryzae</name>
    <name type="common">Rice blast fungus</name>
    <name type="synonym">Magnaporthe oryzae</name>
    <dbReference type="NCBI Taxonomy" id="318829"/>
    <lineage>
        <taxon>Eukaryota</taxon>
        <taxon>Fungi</taxon>
        <taxon>Dikarya</taxon>
        <taxon>Ascomycota</taxon>
        <taxon>Pezizomycotina</taxon>
        <taxon>Sordariomycetes</taxon>
        <taxon>Sordariomycetidae</taxon>
        <taxon>Magnaporthales</taxon>
        <taxon>Pyriculariaceae</taxon>
        <taxon>Pyricularia</taxon>
    </lineage>
</organism>
<gene>
    <name evidence="2" type="ORF">PoMZ_01689</name>
</gene>
<name>A0A4P7N376_PYROR</name>
<feature type="compositionally biased region" description="Basic residues" evidence="1">
    <location>
        <begin position="167"/>
        <end position="180"/>
    </location>
</feature>
<feature type="region of interest" description="Disordered" evidence="1">
    <location>
        <begin position="157"/>
        <end position="196"/>
    </location>
</feature>
<evidence type="ECO:0000313" key="2">
    <source>
        <dbReference type="EMBL" id="QBZ56773.1"/>
    </source>
</evidence>
<dbReference type="EMBL" id="CP034205">
    <property type="protein sequence ID" value="QBZ56773.1"/>
    <property type="molecule type" value="Genomic_DNA"/>
</dbReference>
<dbReference type="Proteomes" id="UP000294847">
    <property type="component" value="Chromosome 2"/>
</dbReference>
<protein>
    <submittedName>
        <fullName evidence="2">Uncharacterized protein</fullName>
    </submittedName>
</protein>
<reference evidence="2 3" key="1">
    <citation type="journal article" date="2019" name="Mol. Biol. Evol.">
        <title>Blast fungal genomes show frequent chromosomal changes, gene gains and losses, and effector gene turnover.</title>
        <authorList>
            <person name="Gomez Luciano L.B."/>
            <person name="Jason Tsai I."/>
            <person name="Chuma I."/>
            <person name="Tosa Y."/>
            <person name="Chen Y.H."/>
            <person name="Li J.Y."/>
            <person name="Li M.Y."/>
            <person name="Jade Lu M.Y."/>
            <person name="Nakayashiki H."/>
            <person name="Li W.H."/>
        </authorList>
    </citation>
    <scope>NUCLEOTIDE SEQUENCE [LARGE SCALE GENOMIC DNA]</scope>
    <source>
        <strain evidence="2">MZ5-1-6</strain>
    </source>
</reference>